<accession>A0A5B7I9D9</accession>
<name>A0A5B7I9D9_PORTR</name>
<evidence type="ECO:0000313" key="1">
    <source>
        <dbReference type="EMBL" id="MPC80382.1"/>
    </source>
</evidence>
<protein>
    <submittedName>
        <fullName evidence="1">Uncharacterized protein</fullName>
    </submittedName>
</protein>
<gene>
    <name evidence="1" type="ORF">E2C01_074960</name>
</gene>
<keyword evidence="2" id="KW-1185">Reference proteome</keyword>
<dbReference type="Proteomes" id="UP000324222">
    <property type="component" value="Unassembled WGS sequence"/>
</dbReference>
<organism evidence="1 2">
    <name type="scientific">Portunus trituberculatus</name>
    <name type="common">Swimming crab</name>
    <name type="synonym">Neptunus trituberculatus</name>
    <dbReference type="NCBI Taxonomy" id="210409"/>
    <lineage>
        <taxon>Eukaryota</taxon>
        <taxon>Metazoa</taxon>
        <taxon>Ecdysozoa</taxon>
        <taxon>Arthropoda</taxon>
        <taxon>Crustacea</taxon>
        <taxon>Multicrustacea</taxon>
        <taxon>Malacostraca</taxon>
        <taxon>Eumalacostraca</taxon>
        <taxon>Eucarida</taxon>
        <taxon>Decapoda</taxon>
        <taxon>Pleocyemata</taxon>
        <taxon>Brachyura</taxon>
        <taxon>Eubrachyura</taxon>
        <taxon>Portunoidea</taxon>
        <taxon>Portunidae</taxon>
        <taxon>Portuninae</taxon>
        <taxon>Portunus</taxon>
    </lineage>
</organism>
<dbReference type="EMBL" id="VSRR010053850">
    <property type="protein sequence ID" value="MPC80382.1"/>
    <property type="molecule type" value="Genomic_DNA"/>
</dbReference>
<sequence length="126" mass="13719">MRVACGVVAGEAWRLECDRELKELCQSFLLYGATEIGFHLHKLTTGVPKKGARHAAAIRRVTSAWPQVPGTSSSSGRVHIVFTTSTRNHRHVVFSVPNSIVTGAIIAKYLAITANPIPSLFLRRGV</sequence>
<evidence type="ECO:0000313" key="2">
    <source>
        <dbReference type="Proteomes" id="UP000324222"/>
    </source>
</evidence>
<comment type="caution">
    <text evidence="1">The sequence shown here is derived from an EMBL/GenBank/DDBJ whole genome shotgun (WGS) entry which is preliminary data.</text>
</comment>
<proteinExistence type="predicted"/>
<dbReference type="AlphaFoldDB" id="A0A5B7I9D9"/>
<reference evidence="1 2" key="1">
    <citation type="submission" date="2019-05" db="EMBL/GenBank/DDBJ databases">
        <title>Another draft genome of Portunus trituberculatus and its Hox gene families provides insights of decapod evolution.</title>
        <authorList>
            <person name="Jeong J.-H."/>
            <person name="Song I."/>
            <person name="Kim S."/>
            <person name="Choi T."/>
            <person name="Kim D."/>
            <person name="Ryu S."/>
            <person name="Kim W."/>
        </authorList>
    </citation>
    <scope>NUCLEOTIDE SEQUENCE [LARGE SCALE GENOMIC DNA]</scope>
    <source>
        <tissue evidence="1">Muscle</tissue>
    </source>
</reference>